<sequence>MAVLPKGGWSGAAAHGPHPGGDLLGPEDIRAQQMVTAGRRPGSGYSAGSSEVSTSTVVGARVANVA</sequence>
<dbReference type="RefSeq" id="WP_196836258.1">
    <property type="nucleotide sequence ID" value="NZ_JADOTZ010000001.1"/>
</dbReference>
<evidence type="ECO:0000313" key="2">
    <source>
        <dbReference type="EMBL" id="MBG6085027.1"/>
    </source>
</evidence>
<gene>
    <name evidence="2" type="ORF">IW252_001794</name>
</gene>
<organism evidence="2 3">
    <name type="scientific">Zhihengliuella flava</name>
    <dbReference type="NCBI Taxonomy" id="1285193"/>
    <lineage>
        <taxon>Bacteria</taxon>
        <taxon>Bacillati</taxon>
        <taxon>Actinomycetota</taxon>
        <taxon>Actinomycetes</taxon>
        <taxon>Micrococcales</taxon>
        <taxon>Micrococcaceae</taxon>
        <taxon>Zhihengliuella</taxon>
    </lineage>
</organism>
<evidence type="ECO:0000256" key="1">
    <source>
        <dbReference type="SAM" id="MobiDB-lite"/>
    </source>
</evidence>
<comment type="caution">
    <text evidence="2">The sequence shown here is derived from an EMBL/GenBank/DDBJ whole genome shotgun (WGS) entry which is preliminary data.</text>
</comment>
<accession>A0A931D9Q8</accession>
<feature type="region of interest" description="Disordered" evidence="1">
    <location>
        <begin position="1"/>
        <end position="66"/>
    </location>
</feature>
<reference evidence="2" key="1">
    <citation type="submission" date="2020-11" db="EMBL/GenBank/DDBJ databases">
        <title>Sequencing the genomes of 1000 actinobacteria strains.</title>
        <authorList>
            <person name="Klenk H.-P."/>
        </authorList>
    </citation>
    <scope>NUCLEOTIDE SEQUENCE</scope>
    <source>
        <strain evidence="2">DSM 26152</strain>
    </source>
</reference>
<dbReference type="AlphaFoldDB" id="A0A931D9Q8"/>
<dbReference type="EMBL" id="JADOTZ010000001">
    <property type="protein sequence ID" value="MBG6085027.1"/>
    <property type="molecule type" value="Genomic_DNA"/>
</dbReference>
<name>A0A931D9Q8_9MICC</name>
<dbReference type="Proteomes" id="UP000625033">
    <property type="component" value="Unassembled WGS sequence"/>
</dbReference>
<feature type="compositionally biased region" description="Low complexity" evidence="1">
    <location>
        <begin position="42"/>
        <end position="60"/>
    </location>
</feature>
<proteinExistence type="predicted"/>
<evidence type="ECO:0000313" key="3">
    <source>
        <dbReference type="Proteomes" id="UP000625033"/>
    </source>
</evidence>
<protein>
    <submittedName>
        <fullName evidence="2">Uncharacterized protein</fullName>
    </submittedName>
</protein>
<keyword evidence="3" id="KW-1185">Reference proteome</keyword>